<dbReference type="InterPro" id="IPR003180">
    <property type="entry name" value="MPG"/>
</dbReference>
<dbReference type="GO" id="GO:0003677">
    <property type="term" value="F:DNA binding"/>
    <property type="evidence" value="ECO:0007669"/>
    <property type="project" value="InterPro"/>
</dbReference>
<dbReference type="Pfam" id="PF02245">
    <property type="entry name" value="Pur_DNA_glyco"/>
    <property type="match status" value="1"/>
</dbReference>
<evidence type="ECO:0000256" key="1">
    <source>
        <dbReference type="ARBA" id="ARBA00009232"/>
    </source>
</evidence>
<sequence length="195" mass="22003">MSRWSGERGESLGRAFFARDIHQVARDLLGREIWFGNRGARLVEVEVYEGANDAASHARSGRPTGRTWPMFAEPGRVYVYRIYGMHRCLNLRAPSGVGAGAILVRAAQPLSGFEPEVHRRRRLSGPGLLCKTMGIDERLSGAWVGQGLVLREGEPVAEERVVTRPRVGLNEARCQEATHWPWRYIIEDSPWISRR</sequence>
<dbReference type="HAMAP" id="MF_00527">
    <property type="entry name" value="3MGH"/>
    <property type="match status" value="1"/>
</dbReference>
<dbReference type="SUPFAM" id="SSF50486">
    <property type="entry name" value="FMT C-terminal domain-like"/>
    <property type="match status" value="1"/>
</dbReference>
<accession>A0A328CAC2</accession>
<gene>
    <name evidence="6" type="ORF">DL240_09540</name>
</gene>
<keyword evidence="6" id="KW-0326">Glycosidase</keyword>
<organism evidence="6 7">
    <name type="scientific">Lujinxingia litoralis</name>
    <dbReference type="NCBI Taxonomy" id="2211119"/>
    <lineage>
        <taxon>Bacteria</taxon>
        <taxon>Deltaproteobacteria</taxon>
        <taxon>Bradymonadales</taxon>
        <taxon>Lujinxingiaceae</taxon>
        <taxon>Lujinxingia</taxon>
    </lineage>
</organism>
<keyword evidence="4 5" id="KW-0234">DNA repair</keyword>
<keyword evidence="3 5" id="KW-0378">Hydrolase</keyword>
<evidence type="ECO:0000256" key="2">
    <source>
        <dbReference type="ARBA" id="ARBA00022763"/>
    </source>
</evidence>
<evidence type="ECO:0000313" key="7">
    <source>
        <dbReference type="Proteomes" id="UP000249169"/>
    </source>
</evidence>
<reference evidence="6 7" key="1">
    <citation type="submission" date="2018-05" db="EMBL/GenBank/DDBJ databases">
        <title>Lujinxingia marina gen. nov. sp. nov., a new facultative anaerobic member of the class Deltaproteobacteria, and proposal of Lujinxingaceae fam. nov.</title>
        <authorList>
            <person name="Li C.-M."/>
        </authorList>
    </citation>
    <scope>NUCLEOTIDE SEQUENCE [LARGE SCALE GENOMIC DNA]</scope>
    <source>
        <strain evidence="6 7">B210</strain>
    </source>
</reference>
<dbReference type="PANTHER" id="PTHR10429">
    <property type="entry name" value="DNA-3-METHYLADENINE GLYCOSYLASE"/>
    <property type="match status" value="1"/>
</dbReference>
<dbReference type="InterPro" id="IPR011034">
    <property type="entry name" value="Formyl_transferase-like_C_sf"/>
</dbReference>
<keyword evidence="2 5" id="KW-0227">DNA damage</keyword>
<dbReference type="InterPro" id="IPR036995">
    <property type="entry name" value="MPG_sf"/>
</dbReference>
<evidence type="ECO:0000256" key="4">
    <source>
        <dbReference type="ARBA" id="ARBA00023204"/>
    </source>
</evidence>
<evidence type="ECO:0000313" key="6">
    <source>
        <dbReference type="EMBL" id="RAL23115.1"/>
    </source>
</evidence>
<dbReference type="NCBIfam" id="TIGR00567">
    <property type="entry name" value="3mg"/>
    <property type="match status" value="1"/>
</dbReference>
<comment type="caution">
    <text evidence="6">The sequence shown here is derived from an EMBL/GenBank/DDBJ whole genome shotgun (WGS) entry which is preliminary data.</text>
</comment>
<dbReference type="GO" id="GO:0006284">
    <property type="term" value="P:base-excision repair"/>
    <property type="evidence" value="ECO:0007669"/>
    <property type="project" value="InterPro"/>
</dbReference>
<keyword evidence="7" id="KW-1185">Reference proteome</keyword>
<dbReference type="Gene3D" id="3.10.300.10">
    <property type="entry name" value="Methylpurine-DNA glycosylase (MPG)"/>
    <property type="match status" value="1"/>
</dbReference>
<dbReference type="EC" id="3.2.2.-" evidence="5"/>
<dbReference type="GO" id="GO:0003905">
    <property type="term" value="F:alkylbase DNA N-glycosylase activity"/>
    <property type="evidence" value="ECO:0007669"/>
    <property type="project" value="InterPro"/>
</dbReference>
<protein>
    <recommendedName>
        <fullName evidence="5">Putative 3-methyladenine DNA glycosylase</fullName>
        <ecNumber evidence="5">3.2.2.-</ecNumber>
    </recommendedName>
</protein>
<comment type="similarity">
    <text evidence="1 5">Belongs to the DNA glycosylase MPG family.</text>
</comment>
<name>A0A328CAC2_9DELT</name>
<dbReference type="AlphaFoldDB" id="A0A328CAC2"/>
<evidence type="ECO:0000256" key="3">
    <source>
        <dbReference type="ARBA" id="ARBA00022801"/>
    </source>
</evidence>
<dbReference type="CDD" id="cd00540">
    <property type="entry name" value="AAG"/>
    <property type="match status" value="1"/>
</dbReference>
<proteinExistence type="inferred from homology"/>
<dbReference type="Proteomes" id="UP000249169">
    <property type="component" value="Unassembled WGS sequence"/>
</dbReference>
<dbReference type="PANTHER" id="PTHR10429:SF0">
    <property type="entry name" value="DNA-3-METHYLADENINE GLYCOSYLASE"/>
    <property type="match status" value="1"/>
</dbReference>
<dbReference type="EMBL" id="QHKO01000003">
    <property type="protein sequence ID" value="RAL23115.1"/>
    <property type="molecule type" value="Genomic_DNA"/>
</dbReference>
<evidence type="ECO:0000256" key="5">
    <source>
        <dbReference type="HAMAP-Rule" id="MF_00527"/>
    </source>
</evidence>